<comment type="similarity">
    <text evidence="1">Belongs to the RelA/SpoT family.</text>
</comment>
<dbReference type="SUPFAM" id="SSF109604">
    <property type="entry name" value="HD-domain/PDEase-like"/>
    <property type="match status" value="1"/>
</dbReference>
<evidence type="ECO:0000256" key="1">
    <source>
        <dbReference type="ARBA" id="ARBA00007476"/>
    </source>
</evidence>
<dbReference type="AlphaFoldDB" id="A0A382FGI3"/>
<dbReference type="Pfam" id="PF13328">
    <property type="entry name" value="HD_4"/>
    <property type="match status" value="1"/>
</dbReference>
<dbReference type="Gene3D" id="1.10.3210.10">
    <property type="entry name" value="Hypothetical protein af1432"/>
    <property type="match status" value="1"/>
</dbReference>
<organism evidence="3">
    <name type="scientific">marine metagenome</name>
    <dbReference type="NCBI Taxonomy" id="408172"/>
    <lineage>
        <taxon>unclassified sequences</taxon>
        <taxon>metagenomes</taxon>
        <taxon>ecological metagenomes</taxon>
    </lineage>
</organism>
<protein>
    <recommendedName>
        <fullName evidence="2">HD domain-containing protein</fullName>
    </recommendedName>
</protein>
<dbReference type="CDD" id="cd00077">
    <property type="entry name" value="HDc"/>
    <property type="match status" value="1"/>
</dbReference>
<dbReference type="FunFam" id="1.10.3210.10:FF:000001">
    <property type="entry name" value="GTP pyrophosphokinase RelA"/>
    <property type="match status" value="1"/>
</dbReference>
<dbReference type="Gene3D" id="3.30.460.10">
    <property type="entry name" value="Beta Polymerase, domain 2"/>
    <property type="match status" value="1"/>
</dbReference>
<dbReference type="PANTHER" id="PTHR21262">
    <property type="entry name" value="GUANOSINE-3',5'-BIS DIPHOSPHATE 3'-PYROPHOSPHOHYDROLASE"/>
    <property type="match status" value="1"/>
</dbReference>
<dbReference type="SMART" id="SM00471">
    <property type="entry name" value="HDc"/>
    <property type="match status" value="1"/>
</dbReference>
<gene>
    <name evidence="3" type="ORF">METZ01_LOCUS213945</name>
</gene>
<feature type="domain" description="HD" evidence="2">
    <location>
        <begin position="58"/>
        <end position="157"/>
    </location>
</feature>
<reference evidence="3" key="1">
    <citation type="submission" date="2018-05" db="EMBL/GenBank/DDBJ databases">
        <authorList>
            <person name="Lanie J.A."/>
            <person name="Ng W.-L."/>
            <person name="Kazmierczak K.M."/>
            <person name="Andrzejewski T.M."/>
            <person name="Davidsen T.M."/>
            <person name="Wayne K.J."/>
            <person name="Tettelin H."/>
            <person name="Glass J.I."/>
            <person name="Rusch D."/>
            <person name="Podicherti R."/>
            <person name="Tsui H.-C.T."/>
            <person name="Winkler M.E."/>
        </authorList>
    </citation>
    <scope>NUCLEOTIDE SEQUENCE</scope>
</reference>
<dbReference type="GO" id="GO:0005886">
    <property type="term" value="C:plasma membrane"/>
    <property type="evidence" value="ECO:0007669"/>
    <property type="project" value="TreeGrafter"/>
</dbReference>
<evidence type="ECO:0000259" key="2">
    <source>
        <dbReference type="PROSITE" id="PS51831"/>
    </source>
</evidence>
<accession>A0A382FGI3</accession>
<dbReference type="SUPFAM" id="SSF81301">
    <property type="entry name" value="Nucleotidyltransferase"/>
    <property type="match status" value="1"/>
</dbReference>
<proteinExistence type="inferred from homology"/>
<sequence length="268" mass="30477">MQLSISAKLKPTVQGLPGPLARALEVYADRLDIKAIRDAHELAAEAHAGQTRASGEDYVSHPTEVATILAQLKLDSDSVIAGLIHDAVEDTWISLEDVESRFGKSVATIVDGVTKLGKVRFRSATERQVENYRKMLLSMAQDARVILVKLADRLHNMRTLEHLAEDRRSRIALETREIYAPLAHRLGMAAIRWELEDLAFKFLEPEEYRGLIKKIKRRRKERERHILEMQGPLEEALAEADIQAEVMGRPKHLWSIHRKIVDRGTPYE</sequence>
<feature type="non-terminal residue" evidence="3">
    <location>
        <position position="268"/>
    </location>
</feature>
<name>A0A382FGI3_9ZZZZ</name>
<dbReference type="InterPro" id="IPR003607">
    <property type="entry name" value="HD/PDEase_dom"/>
</dbReference>
<dbReference type="PANTHER" id="PTHR21262:SF31">
    <property type="entry name" value="GTP PYROPHOSPHOKINASE"/>
    <property type="match status" value="1"/>
</dbReference>
<dbReference type="InterPro" id="IPR043519">
    <property type="entry name" value="NT_sf"/>
</dbReference>
<dbReference type="PROSITE" id="PS51831">
    <property type="entry name" value="HD"/>
    <property type="match status" value="1"/>
</dbReference>
<dbReference type="InterPro" id="IPR006674">
    <property type="entry name" value="HD_domain"/>
</dbReference>
<dbReference type="EMBL" id="UINC01049382">
    <property type="protein sequence ID" value="SVB61091.1"/>
    <property type="molecule type" value="Genomic_DNA"/>
</dbReference>
<evidence type="ECO:0000313" key="3">
    <source>
        <dbReference type="EMBL" id="SVB61091.1"/>
    </source>
</evidence>